<dbReference type="EC" id="4.1.1.37" evidence="4 14"/>
<dbReference type="FunCoup" id="A0A3N4LW61">
    <property type="interactions" value="913"/>
</dbReference>
<dbReference type="NCBIfam" id="TIGR01464">
    <property type="entry name" value="hemE"/>
    <property type="match status" value="1"/>
</dbReference>
<dbReference type="PROSITE" id="PS00907">
    <property type="entry name" value="UROD_2"/>
    <property type="match status" value="1"/>
</dbReference>
<comment type="catalytic activity">
    <reaction evidence="11 14">
        <text>uroporphyrinogen III + 4 H(+) = coproporphyrinogen III + 4 CO2</text>
        <dbReference type="Rhea" id="RHEA:19865"/>
        <dbReference type="ChEBI" id="CHEBI:15378"/>
        <dbReference type="ChEBI" id="CHEBI:16526"/>
        <dbReference type="ChEBI" id="CHEBI:57308"/>
        <dbReference type="ChEBI" id="CHEBI:57309"/>
        <dbReference type="EC" id="4.1.1.37"/>
    </reaction>
</comment>
<dbReference type="GO" id="GO:0004853">
    <property type="term" value="F:uroporphyrinogen decarboxylase activity"/>
    <property type="evidence" value="ECO:0007669"/>
    <property type="project" value="UniProtKB-EC"/>
</dbReference>
<dbReference type="PANTHER" id="PTHR21091:SF169">
    <property type="entry name" value="UROPORPHYRINOGEN DECARBOXYLASE"/>
    <property type="match status" value="1"/>
</dbReference>
<comment type="similarity">
    <text evidence="3 15">Belongs to the uroporphyrinogen decarboxylase family.</text>
</comment>
<keyword evidence="19" id="KW-1185">Reference proteome</keyword>
<dbReference type="InterPro" id="IPR038071">
    <property type="entry name" value="UROD/MetE-like_sf"/>
</dbReference>
<proteinExistence type="inferred from homology"/>
<dbReference type="InterPro" id="IPR006361">
    <property type="entry name" value="Uroporphyrinogen_deCO2ase_HemE"/>
</dbReference>
<dbReference type="STRING" id="1051890.A0A3N4LW61"/>
<dbReference type="PANTHER" id="PTHR21091">
    <property type="entry name" value="METHYLTETRAHYDROFOLATE:HOMOCYSTEINE METHYLTRANSFERASE RELATED"/>
    <property type="match status" value="1"/>
</dbReference>
<evidence type="ECO:0000256" key="1">
    <source>
        <dbReference type="ARBA" id="ARBA00004496"/>
    </source>
</evidence>
<evidence type="ECO:0000259" key="17">
    <source>
        <dbReference type="PROSITE" id="PS00907"/>
    </source>
</evidence>
<feature type="domain" description="Uroporphyrinogen decarboxylase (URO-D)" evidence="17">
    <location>
        <begin position="152"/>
        <end position="168"/>
    </location>
</feature>
<evidence type="ECO:0000256" key="6">
    <source>
        <dbReference type="ARBA" id="ARBA00022490"/>
    </source>
</evidence>
<reference evidence="18 19" key="1">
    <citation type="journal article" date="2018" name="Nat. Ecol. Evol.">
        <title>Pezizomycetes genomes reveal the molecular basis of ectomycorrhizal truffle lifestyle.</title>
        <authorList>
            <person name="Murat C."/>
            <person name="Payen T."/>
            <person name="Noel B."/>
            <person name="Kuo A."/>
            <person name="Morin E."/>
            <person name="Chen J."/>
            <person name="Kohler A."/>
            <person name="Krizsan K."/>
            <person name="Balestrini R."/>
            <person name="Da Silva C."/>
            <person name="Montanini B."/>
            <person name="Hainaut M."/>
            <person name="Levati E."/>
            <person name="Barry K.W."/>
            <person name="Belfiori B."/>
            <person name="Cichocki N."/>
            <person name="Clum A."/>
            <person name="Dockter R.B."/>
            <person name="Fauchery L."/>
            <person name="Guy J."/>
            <person name="Iotti M."/>
            <person name="Le Tacon F."/>
            <person name="Lindquist E.A."/>
            <person name="Lipzen A."/>
            <person name="Malagnac F."/>
            <person name="Mello A."/>
            <person name="Molinier V."/>
            <person name="Miyauchi S."/>
            <person name="Poulain J."/>
            <person name="Riccioni C."/>
            <person name="Rubini A."/>
            <person name="Sitrit Y."/>
            <person name="Splivallo R."/>
            <person name="Traeger S."/>
            <person name="Wang M."/>
            <person name="Zifcakova L."/>
            <person name="Wipf D."/>
            <person name="Zambonelli A."/>
            <person name="Paolocci F."/>
            <person name="Nowrousian M."/>
            <person name="Ottonello S."/>
            <person name="Baldrian P."/>
            <person name="Spatafora J.W."/>
            <person name="Henrissat B."/>
            <person name="Nagy L.G."/>
            <person name="Aury J.M."/>
            <person name="Wincker P."/>
            <person name="Grigoriev I.V."/>
            <person name="Bonfante P."/>
            <person name="Martin F.M."/>
        </authorList>
    </citation>
    <scope>NUCLEOTIDE SEQUENCE [LARGE SCALE GENOMIC DNA]</scope>
    <source>
        <strain evidence="18 19">ATCC MYA-4762</strain>
    </source>
</reference>
<comment type="function">
    <text evidence="13">Catalyzes the sequential decarboxylation of four acetate groups of uroporphyrinogen-III (octacarboxyporphyrin) to yield coproporphyrinogen-III (tetracarboxyporphyrin) with the formation of intermediate hepta-, hexa- and penta-carboxylate porphyrinogens in the heme biosynthesis pathway. Acts on a number of porphyrinogens, but only coproporphyrinogen III can ultimately be converted to heme.</text>
</comment>
<dbReference type="Pfam" id="PF01208">
    <property type="entry name" value="URO-D"/>
    <property type="match status" value="1"/>
</dbReference>
<organism evidence="18 19">
    <name type="scientific">Terfezia boudieri ATCC MYA-4762</name>
    <dbReference type="NCBI Taxonomy" id="1051890"/>
    <lineage>
        <taxon>Eukaryota</taxon>
        <taxon>Fungi</taxon>
        <taxon>Dikarya</taxon>
        <taxon>Ascomycota</taxon>
        <taxon>Pezizomycotina</taxon>
        <taxon>Pezizomycetes</taxon>
        <taxon>Pezizales</taxon>
        <taxon>Pezizaceae</taxon>
        <taxon>Terfezia</taxon>
    </lineage>
</organism>
<dbReference type="InterPro" id="IPR000257">
    <property type="entry name" value="Uroporphyrinogen_deCOase"/>
</dbReference>
<name>A0A3N4LW61_9PEZI</name>
<evidence type="ECO:0000256" key="2">
    <source>
        <dbReference type="ARBA" id="ARBA00004804"/>
    </source>
</evidence>
<sequence>MSIHEFAPLRNDLLLRAARGEKVERPPMWVMRQAGRYLPEYNQAKGNRDFFAVCRDPESASTITLQPVERYAGLLDAAIIFSDILVIPQAMGMTVEMLENKGPHFPNPLRDPNSPEFEQVVTKEVDVKKELGYVFEAITLTRKKLEGRVPLIGFVGAPWTLMSYMIEGGGSKIFHFVKGWIFKHPEESKRLLQRVAEICVDFLVEQVVAGAQFIQVFDSWAGELSPHDFAIFSLPYLKYISHNLPIRLKALGIEPVLMTVFAKGAWYAFDTLCESGYQTVGLDWTHDPAEACKIANGRVTLQGNMDPNVLYGGRKAITENVERMLEGFKGAKGRHIINLGHGITPFVDPEDLKHFFEECHRVGNTLYSSKKIYVQGR</sequence>
<evidence type="ECO:0000256" key="11">
    <source>
        <dbReference type="ARBA" id="ARBA00048033"/>
    </source>
</evidence>
<evidence type="ECO:0000256" key="5">
    <source>
        <dbReference type="ARBA" id="ARBA00014308"/>
    </source>
</evidence>
<protein>
    <recommendedName>
        <fullName evidence="5 14">Uroporphyrinogen decarboxylase</fullName>
        <ecNumber evidence="4 14">4.1.1.37</ecNumber>
    </recommendedName>
</protein>
<accession>A0A3N4LW61</accession>
<evidence type="ECO:0000256" key="7">
    <source>
        <dbReference type="ARBA" id="ARBA00022793"/>
    </source>
</evidence>
<keyword evidence="6" id="KW-0963">Cytoplasm</keyword>
<keyword evidence="8" id="KW-0350">Heme biosynthesis</keyword>
<dbReference type="GO" id="GO:0005829">
    <property type="term" value="C:cytosol"/>
    <property type="evidence" value="ECO:0007669"/>
    <property type="project" value="TreeGrafter"/>
</dbReference>
<comment type="subcellular location">
    <subcellularLocation>
        <location evidence="1">Cytoplasm</location>
    </subcellularLocation>
</comment>
<evidence type="ECO:0000256" key="10">
    <source>
        <dbReference type="ARBA" id="ARBA00023244"/>
    </source>
</evidence>
<evidence type="ECO:0000256" key="3">
    <source>
        <dbReference type="ARBA" id="ARBA00009935"/>
    </source>
</evidence>
<dbReference type="Gene3D" id="3.20.20.210">
    <property type="match status" value="1"/>
</dbReference>
<dbReference type="GO" id="GO:0006782">
    <property type="term" value="P:protoporphyrinogen IX biosynthetic process"/>
    <property type="evidence" value="ECO:0007669"/>
    <property type="project" value="UniProtKB-UniPathway"/>
</dbReference>
<evidence type="ECO:0000256" key="4">
    <source>
        <dbReference type="ARBA" id="ARBA00012288"/>
    </source>
</evidence>
<dbReference type="FunFam" id="3.20.20.210:FF:000004">
    <property type="entry name" value="Uroporphyrinogen decarboxylase"/>
    <property type="match status" value="1"/>
</dbReference>
<keyword evidence="9 14" id="KW-0456">Lyase</keyword>
<evidence type="ECO:0000256" key="9">
    <source>
        <dbReference type="ARBA" id="ARBA00023239"/>
    </source>
</evidence>
<keyword evidence="7 14" id="KW-0210">Decarboxylase</keyword>
<dbReference type="PROSITE" id="PS00906">
    <property type="entry name" value="UROD_1"/>
    <property type="match status" value="1"/>
</dbReference>
<dbReference type="HAMAP" id="MF_00218">
    <property type="entry name" value="URO_D"/>
    <property type="match status" value="1"/>
</dbReference>
<dbReference type="UniPathway" id="UPA00251">
    <property type="reaction ID" value="UER00321"/>
</dbReference>
<evidence type="ECO:0000256" key="12">
    <source>
        <dbReference type="ARBA" id="ARBA00052550"/>
    </source>
</evidence>
<evidence type="ECO:0000259" key="16">
    <source>
        <dbReference type="PROSITE" id="PS00906"/>
    </source>
</evidence>
<comment type="catalytic activity">
    <reaction evidence="12">
        <text>uroporphyrinogen I + 4 H(+) = coproporphyrinogen I + 4 CO2</text>
        <dbReference type="Rhea" id="RHEA:31239"/>
        <dbReference type="ChEBI" id="CHEBI:15378"/>
        <dbReference type="ChEBI" id="CHEBI:16526"/>
        <dbReference type="ChEBI" id="CHEBI:62626"/>
        <dbReference type="ChEBI" id="CHEBI:62631"/>
    </reaction>
</comment>
<dbReference type="OrthoDB" id="339900at2759"/>
<evidence type="ECO:0000256" key="15">
    <source>
        <dbReference type="RuleBase" id="RU004169"/>
    </source>
</evidence>
<dbReference type="InParanoid" id="A0A3N4LW61"/>
<evidence type="ECO:0000256" key="14">
    <source>
        <dbReference type="RuleBase" id="RU000554"/>
    </source>
</evidence>
<evidence type="ECO:0000313" key="19">
    <source>
        <dbReference type="Proteomes" id="UP000267821"/>
    </source>
</evidence>
<evidence type="ECO:0000256" key="8">
    <source>
        <dbReference type="ARBA" id="ARBA00023133"/>
    </source>
</evidence>
<dbReference type="EMBL" id="ML121532">
    <property type="protein sequence ID" value="RPB27144.1"/>
    <property type="molecule type" value="Genomic_DNA"/>
</dbReference>
<keyword evidence="10 14" id="KW-0627">Porphyrin biosynthesis</keyword>
<feature type="domain" description="Uroporphyrinogen decarboxylase (URO-D)" evidence="16">
    <location>
        <begin position="27"/>
        <end position="36"/>
    </location>
</feature>
<dbReference type="CDD" id="cd00717">
    <property type="entry name" value="URO-D"/>
    <property type="match status" value="1"/>
</dbReference>
<evidence type="ECO:0000313" key="18">
    <source>
        <dbReference type="EMBL" id="RPB27144.1"/>
    </source>
</evidence>
<dbReference type="AlphaFoldDB" id="A0A3N4LW61"/>
<dbReference type="Proteomes" id="UP000267821">
    <property type="component" value="Unassembled WGS sequence"/>
</dbReference>
<gene>
    <name evidence="18" type="ORF">L211DRAFT_820178</name>
</gene>
<dbReference type="SUPFAM" id="SSF51726">
    <property type="entry name" value="UROD/MetE-like"/>
    <property type="match status" value="1"/>
</dbReference>
<evidence type="ECO:0000256" key="13">
    <source>
        <dbReference type="ARBA" id="ARBA00058098"/>
    </source>
</evidence>
<comment type="pathway">
    <text evidence="2 14">Porphyrin-containing compound metabolism; protoporphyrin-IX biosynthesis; coproporphyrinogen-III from 5-aminolevulinate: step 4/4.</text>
</comment>